<name>A0A942I5P2_9HYPH</name>
<protein>
    <recommendedName>
        <fullName evidence="3">Transcription elongation factor GreA/GreB C-terminal domain-containing protein</fullName>
    </recommendedName>
</protein>
<dbReference type="InterPro" id="IPR036953">
    <property type="entry name" value="GreA/GreB_C_sf"/>
</dbReference>
<dbReference type="GO" id="GO:0003677">
    <property type="term" value="F:DNA binding"/>
    <property type="evidence" value="ECO:0007669"/>
    <property type="project" value="InterPro"/>
</dbReference>
<reference evidence="1" key="1">
    <citation type="submission" date="2021-04" db="EMBL/GenBank/DDBJ databases">
        <title>Devosia litorisediminis sp. nov., isolated from a sand dune.</title>
        <authorList>
            <person name="Park S."/>
            <person name="Yoon J.-H."/>
        </authorList>
    </citation>
    <scope>NUCLEOTIDE SEQUENCE</scope>
    <source>
        <strain evidence="1">BSSL-BM10</strain>
    </source>
</reference>
<organism evidence="1 2">
    <name type="scientific">Devosia litorisediminis</name>
    <dbReference type="NCBI Taxonomy" id="2829817"/>
    <lineage>
        <taxon>Bacteria</taxon>
        <taxon>Pseudomonadati</taxon>
        <taxon>Pseudomonadota</taxon>
        <taxon>Alphaproteobacteria</taxon>
        <taxon>Hyphomicrobiales</taxon>
        <taxon>Devosiaceae</taxon>
        <taxon>Devosia</taxon>
    </lineage>
</organism>
<comment type="caution">
    <text evidence="1">The sequence shown here is derived from an EMBL/GenBank/DDBJ whole genome shotgun (WGS) entry which is preliminary data.</text>
</comment>
<dbReference type="Gene3D" id="3.10.50.30">
    <property type="entry name" value="Transcription elongation factor, GreA/GreB, C-terminal domain"/>
    <property type="match status" value="1"/>
</dbReference>
<dbReference type="Proteomes" id="UP000678281">
    <property type="component" value="Unassembled WGS sequence"/>
</dbReference>
<keyword evidence="2" id="KW-1185">Reference proteome</keyword>
<gene>
    <name evidence="1" type="ORF">KD146_06135</name>
</gene>
<dbReference type="RefSeq" id="WP_212657831.1">
    <property type="nucleotide sequence ID" value="NZ_JAGXTP010000001.1"/>
</dbReference>
<accession>A0A942I5P2</accession>
<evidence type="ECO:0008006" key="3">
    <source>
        <dbReference type="Google" id="ProtNLM"/>
    </source>
</evidence>
<dbReference type="GO" id="GO:0032784">
    <property type="term" value="P:regulation of DNA-templated transcription elongation"/>
    <property type="evidence" value="ECO:0007669"/>
    <property type="project" value="InterPro"/>
</dbReference>
<evidence type="ECO:0000313" key="1">
    <source>
        <dbReference type="EMBL" id="MBS3848272.1"/>
    </source>
</evidence>
<evidence type="ECO:0000313" key="2">
    <source>
        <dbReference type="Proteomes" id="UP000678281"/>
    </source>
</evidence>
<proteinExistence type="predicted"/>
<dbReference type="EMBL" id="JAGXTP010000001">
    <property type="protein sequence ID" value="MBS3848272.1"/>
    <property type="molecule type" value="Genomic_DNA"/>
</dbReference>
<sequence>MITSARPLLSRRDHAILTGIATQGGLGSPAYFRQLLEKLQNALVLEVEAIEPELATLGSLVRYRVNGGRAREHLLCLSPQHTDRQQGLSIKSHRGLALLGMAEGQIFAAPASDPEHPEAVELEMVLFQPEADGALVRCDYDRLQRHGT</sequence>
<dbReference type="AlphaFoldDB" id="A0A942I5P2"/>